<keyword evidence="3" id="KW-1185">Reference proteome</keyword>
<evidence type="ECO:0000256" key="1">
    <source>
        <dbReference type="SAM" id="Phobius"/>
    </source>
</evidence>
<keyword evidence="1" id="KW-0472">Membrane</keyword>
<evidence type="ECO:0000313" key="2">
    <source>
        <dbReference type="EMBL" id="UGO50986.1"/>
    </source>
</evidence>
<gene>
    <name evidence="2" type="ORF">NATE_133</name>
</gene>
<name>A0AAE9CED5_9CAUD</name>
<dbReference type="EMBL" id="OK499992">
    <property type="protein sequence ID" value="UGO50986.1"/>
    <property type="molecule type" value="Genomic_DNA"/>
</dbReference>
<protein>
    <submittedName>
        <fullName evidence="2">Uncharacterized protein</fullName>
    </submittedName>
</protein>
<keyword evidence="1" id="KW-0812">Transmembrane</keyword>
<feature type="transmembrane region" description="Helical" evidence="1">
    <location>
        <begin position="51"/>
        <end position="70"/>
    </location>
</feature>
<evidence type="ECO:0000313" key="3">
    <source>
        <dbReference type="Proteomes" id="UP000827544"/>
    </source>
</evidence>
<keyword evidence="1" id="KW-1133">Transmembrane helix</keyword>
<accession>A0AAE9CED5</accession>
<dbReference type="Proteomes" id="UP000827544">
    <property type="component" value="Segment"/>
</dbReference>
<feature type="transmembrane region" description="Helical" evidence="1">
    <location>
        <begin position="20"/>
        <end position="39"/>
    </location>
</feature>
<organism evidence="2 3">
    <name type="scientific">Bacillus phage vB_BanS_Nate</name>
    <dbReference type="NCBI Taxonomy" id="2894788"/>
    <lineage>
        <taxon>Viruses</taxon>
        <taxon>Duplodnaviria</taxon>
        <taxon>Heunggongvirae</taxon>
        <taxon>Uroviricota</taxon>
        <taxon>Caudoviricetes</taxon>
        <taxon>Joanripponvirinae</taxon>
        <taxon>Natevirus</taxon>
        <taxon>Natevirus nate</taxon>
    </lineage>
</organism>
<sequence length="75" mass="8995">MLLTKTKNNGILSLRGDEMLLILENIFQTVSIVAMLYSAYHVVYWFKKDKFVPSFVNLLGFLFFFWWYQILEFMA</sequence>
<proteinExistence type="predicted"/>
<reference evidence="2" key="1">
    <citation type="submission" date="2021-10" db="EMBL/GenBank/DDBJ databases">
        <authorList>
            <person name="Lavering E.D."/>
            <person name="James R."/>
            <person name="Fairholm J.D."/>
            <person name="Ogilvie B.H."/>
            <person name="Thurgood T.L."/>
            <person name="Robison R.A."/>
            <person name="Grose J.H."/>
        </authorList>
    </citation>
    <scope>NUCLEOTIDE SEQUENCE</scope>
</reference>